<reference evidence="1" key="1">
    <citation type="journal article" date="2014" name="Front. Microbiol.">
        <title>High frequency of phylogenetically diverse reductive dehalogenase-homologous genes in deep subseafloor sedimentary metagenomes.</title>
        <authorList>
            <person name="Kawai M."/>
            <person name="Futagami T."/>
            <person name="Toyoda A."/>
            <person name="Takaki Y."/>
            <person name="Nishi S."/>
            <person name="Hori S."/>
            <person name="Arai W."/>
            <person name="Tsubouchi T."/>
            <person name="Morono Y."/>
            <person name="Uchiyama I."/>
            <person name="Ito T."/>
            <person name="Fujiyama A."/>
            <person name="Inagaki F."/>
            <person name="Takami H."/>
        </authorList>
    </citation>
    <scope>NUCLEOTIDE SEQUENCE</scope>
    <source>
        <strain evidence="1">Expedition CK06-06</strain>
    </source>
</reference>
<sequence>MNKDKIIQKLNIAKIGARHEAKKLIDEVIKELSEPQAE</sequence>
<accession>X0TEI9</accession>
<dbReference type="EMBL" id="BARS01016867">
    <property type="protein sequence ID" value="GAF91639.1"/>
    <property type="molecule type" value="Genomic_DNA"/>
</dbReference>
<protein>
    <submittedName>
        <fullName evidence="1">Uncharacterized protein</fullName>
    </submittedName>
</protein>
<dbReference type="AlphaFoldDB" id="X0TEI9"/>
<gene>
    <name evidence="1" type="ORF">S01H1_27670</name>
</gene>
<proteinExistence type="predicted"/>
<comment type="caution">
    <text evidence="1">The sequence shown here is derived from an EMBL/GenBank/DDBJ whole genome shotgun (WGS) entry which is preliminary data.</text>
</comment>
<evidence type="ECO:0000313" key="1">
    <source>
        <dbReference type="EMBL" id="GAF91639.1"/>
    </source>
</evidence>
<name>X0TEI9_9ZZZZ</name>
<feature type="non-terminal residue" evidence="1">
    <location>
        <position position="38"/>
    </location>
</feature>
<organism evidence="1">
    <name type="scientific">marine sediment metagenome</name>
    <dbReference type="NCBI Taxonomy" id="412755"/>
    <lineage>
        <taxon>unclassified sequences</taxon>
        <taxon>metagenomes</taxon>
        <taxon>ecological metagenomes</taxon>
    </lineage>
</organism>